<accession>A0ABT7UBJ1</accession>
<dbReference type="InterPro" id="IPR009706">
    <property type="entry name" value="DUF1287"/>
</dbReference>
<sequence>MRKWNGWLSGCVLAVLLIAAGDFFGIWERTYTSEQFGWTDYVSAQDVNANGIDDVHDFVIGARAYAQSRPRYESRYYAGGYPDDDHGVCTDVIWHAFAQAGLSLKDMVDADVARHPEIYGIEQPDPNIDFRRVDTLEVFFERHAQSLTTRPGDPQEWQPGDIVIYAQHIGICSDRRNAQGYPLLIHLDPLGARERDELWNSEILAHFRWY</sequence>
<name>A0ABT7UBJ1_9FIRM</name>
<keyword evidence="2" id="KW-1185">Reference proteome</keyword>
<proteinExistence type="predicted"/>
<organism evidence="1 2">
    <name type="scientific">Amedibacillus dolichus</name>
    <dbReference type="NCBI Taxonomy" id="31971"/>
    <lineage>
        <taxon>Bacteria</taxon>
        <taxon>Bacillati</taxon>
        <taxon>Bacillota</taxon>
        <taxon>Erysipelotrichia</taxon>
        <taxon>Erysipelotrichales</taxon>
        <taxon>Erysipelotrichaceae</taxon>
        <taxon>Amedibacillus</taxon>
    </lineage>
</organism>
<comment type="caution">
    <text evidence="1">The sequence shown here is derived from an EMBL/GenBank/DDBJ whole genome shotgun (WGS) entry which is preliminary data.</text>
</comment>
<dbReference type="Proteomes" id="UP001529340">
    <property type="component" value="Unassembled WGS sequence"/>
</dbReference>
<dbReference type="EMBL" id="JAUDCG010000016">
    <property type="protein sequence ID" value="MDM8156998.1"/>
    <property type="molecule type" value="Genomic_DNA"/>
</dbReference>
<gene>
    <name evidence="1" type="ORF">QUV96_05030</name>
</gene>
<evidence type="ECO:0000313" key="2">
    <source>
        <dbReference type="Proteomes" id="UP001529340"/>
    </source>
</evidence>
<evidence type="ECO:0000313" key="1">
    <source>
        <dbReference type="EMBL" id="MDM8156998.1"/>
    </source>
</evidence>
<protein>
    <submittedName>
        <fullName evidence="1">DUF1287 domain-containing protein</fullName>
    </submittedName>
</protein>
<dbReference type="Pfam" id="PF06940">
    <property type="entry name" value="DUF1287"/>
    <property type="match status" value="1"/>
</dbReference>
<dbReference type="RefSeq" id="WP_289607461.1">
    <property type="nucleotide sequence ID" value="NZ_JAUDCG010000016.1"/>
</dbReference>
<reference evidence="1" key="2">
    <citation type="submission" date="2023-06" db="EMBL/GenBank/DDBJ databases">
        <authorList>
            <person name="Zeman M."/>
            <person name="Kubasova T."/>
            <person name="Jahodarova E."/>
            <person name="Nykrynova M."/>
            <person name="Rychlik I."/>
        </authorList>
    </citation>
    <scope>NUCLEOTIDE SEQUENCE</scope>
    <source>
        <strain evidence="1">ET39</strain>
    </source>
</reference>
<reference evidence="1" key="1">
    <citation type="submission" date="2023-06" db="EMBL/GenBank/DDBJ databases">
        <title>Identification and characterization of horizontal gene transfer across gut microbiota members of farm animals based on homology search.</title>
        <authorList>
            <person name="Schwarzerova J."/>
            <person name="Nykrynova M."/>
            <person name="Jureckova K."/>
            <person name="Cejkova D."/>
            <person name="Rychlik I."/>
        </authorList>
    </citation>
    <scope>NUCLEOTIDE SEQUENCE</scope>
    <source>
        <strain evidence="1">ET39</strain>
    </source>
</reference>